<gene>
    <name evidence="6" type="ordered locus">Sinac_6916</name>
</gene>
<dbReference type="Gene3D" id="1.10.357.10">
    <property type="entry name" value="Tetracycline Repressor, domain 2"/>
    <property type="match status" value="1"/>
</dbReference>
<dbReference type="Pfam" id="PF00440">
    <property type="entry name" value="TetR_N"/>
    <property type="match status" value="1"/>
</dbReference>
<accession>L0DNY9</accession>
<evidence type="ECO:0000256" key="4">
    <source>
        <dbReference type="PROSITE-ProRule" id="PRU00335"/>
    </source>
</evidence>
<keyword evidence="3" id="KW-0804">Transcription</keyword>
<dbReference type="PROSITE" id="PS50977">
    <property type="entry name" value="HTH_TETR_2"/>
    <property type="match status" value="1"/>
</dbReference>
<dbReference type="AlphaFoldDB" id="L0DNY9"/>
<feature type="domain" description="HTH tetR-type" evidence="5">
    <location>
        <begin position="11"/>
        <end position="71"/>
    </location>
</feature>
<evidence type="ECO:0000313" key="7">
    <source>
        <dbReference type="Proteomes" id="UP000010798"/>
    </source>
</evidence>
<protein>
    <submittedName>
        <fullName evidence="6">Transcriptional regulator</fullName>
    </submittedName>
</protein>
<dbReference type="Pfam" id="PF16925">
    <property type="entry name" value="TetR_C_13"/>
    <property type="match status" value="1"/>
</dbReference>
<dbReference type="InterPro" id="IPR001647">
    <property type="entry name" value="HTH_TetR"/>
</dbReference>
<reference evidence="6 7" key="1">
    <citation type="submission" date="2012-02" db="EMBL/GenBank/DDBJ databases">
        <title>Complete sequence of chromosome of Singulisphaera acidiphila DSM 18658.</title>
        <authorList>
            <consortium name="US DOE Joint Genome Institute (JGI-PGF)"/>
            <person name="Lucas S."/>
            <person name="Copeland A."/>
            <person name="Lapidus A."/>
            <person name="Glavina del Rio T."/>
            <person name="Dalin E."/>
            <person name="Tice H."/>
            <person name="Bruce D."/>
            <person name="Goodwin L."/>
            <person name="Pitluck S."/>
            <person name="Peters L."/>
            <person name="Ovchinnikova G."/>
            <person name="Chertkov O."/>
            <person name="Kyrpides N."/>
            <person name="Mavromatis K."/>
            <person name="Ivanova N."/>
            <person name="Brettin T."/>
            <person name="Detter J.C."/>
            <person name="Han C."/>
            <person name="Larimer F."/>
            <person name="Land M."/>
            <person name="Hauser L."/>
            <person name="Markowitz V."/>
            <person name="Cheng J.-F."/>
            <person name="Hugenholtz P."/>
            <person name="Woyke T."/>
            <person name="Wu D."/>
            <person name="Tindall B."/>
            <person name="Pomrenke H."/>
            <person name="Brambilla E."/>
            <person name="Klenk H.-P."/>
            <person name="Eisen J.A."/>
        </authorList>
    </citation>
    <scope>NUCLEOTIDE SEQUENCE [LARGE SCALE GENOMIC DNA]</scope>
    <source>
        <strain evidence="7">ATCC BAA-1392 / DSM 18658 / VKM B-2454 / MOB10</strain>
    </source>
</reference>
<dbReference type="InterPro" id="IPR009057">
    <property type="entry name" value="Homeodomain-like_sf"/>
</dbReference>
<dbReference type="SUPFAM" id="SSF46689">
    <property type="entry name" value="Homeodomain-like"/>
    <property type="match status" value="1"/>
</dbReference>
<dbReference type="GO" id="GO:0003677">
    <property type="term" value="F:DNA binding"/>
    <property type="evidence" value="ECO:0007669"/>
    <property type="project" value="UniProtKB-UniRule"/>
</dbReference>
<dbReference type="RefSeq" id="WP_015250044.1">
    <property type="nucleotide sequence ID" value="NC_019892.1"/>
</dbReference>
<dbReference type="KEGG" id="saci:Sinac_6916"/>
<evidence type="ECO:0000256" key="2">
    <source>
        <dbReference type="ARBA" id="ARBA00023125"/>
    </source>
</evidence>
<organism evidence="6 7">
    <name type="scientific">Singulisphaera acidiphila (strain ATCC BAA-1392 / DSM 18658 / VKM B-2454 / MOB10)</name>
    <dbReference type="NCBI Taxonomy" id="886293"/>
    <lineage>
        <taxon>Bacteria</taxon>
        <taxon>Pseudomonadati</taxon>
        <taxon>Planctomycetota</taxon>
        <taxon>Planctomycetia</taxon>
        <taxon>Isosphaerales</taxon>
        <taxon>Isosphaeraceae</taxon>
        <taxon>Singulisphaera</taxon>
    </lineage>
</organism>
<dbReference type="eggNOG" id="COG1309">
    <property type="taxonomic scope" value="Bacteria"/>
</dbReference>
<dbReference type="InterPro" id="IPR011075">
    <property type="entry name" value="TetR_C"/>
</dbReference>
<evidence type="ECO:0000256" key="1">
    <source>
        <dbReference type="ARBA" id="ARBA00023015"/>
    </source>
</evidence>
<name>L0DNY9_SINAD</name>
<evidence type="ECO:0000259" key="5">
    <source>
        <dbReference type="PROSITE" id="PS50977"/>
    </source>
</evidence>
<dbReference type="PANTHER" id="PTHR47506:SF6">
    <property type="entry name" value="HTH-TYPE TRANSCRIPTIONAL REPRESSOR NEMR"/>
    <property type="match status" value="1"/>
</dbReference>
<sequence length="210" mass="23856">MSATRTNRPPVATRTALIAAGTHLILEKGYNHCGLEEILKEAKVHKGSFYHFFKSKEDFGLQVVAEYAAMRMASLDEQLNNTDVRPLARLRRFFELSALRHQSLGYRKGCLFGNLGQEMADHSEVFRTRLEEVLSEYRAKIARCFREAQQVGDLRADFDADRLAGFCLNSWEGAILRMKVAKSYEPLDDFLFVMFETVLKSSPPSDAGPR</sequence>
<dbReference type="Proteomes" id="UP000010798">
    <property type="component" value="Chromosome"/>
</dbReference>
<dbReference type="SUPFAM" id="SSF48498">
    <property type="entry name" value="Tetracyclin repressor-like, C-terminal domain"/>
    <property type="match status" value="1"/>
</dbReference>
<evidence type="ECO:0000313" key="6">
    <source>
        <dbReference type="EMBL" id="AGA30972.1"/>
    </source>
</evidence>
<dbReference type="EMBL" id="CP003364">
    <property type="protein sequence ID" value="AGA30972.1"/>
    <property type="molecule type" value="Genomic_DNA"/>
</dbReference>
<evidence type="ECO:0000256" key="3">
    <source>
        <dbReference type="ARBA" id="ARBA00023163"/>
    </source>
</evidence>
<proteinExistence type="predicted"/>
<keyword evidence="7" id="KW-1185">Reference proteome</keyword>
<dbReference type="PANTHER" id="PTHR47506">
    <property type="entry name" value="TRANSCRIPTIONAL REGULATORY PROTEIN"/>
    <property type="match status" value="1"/>
</dbReference>
<feature type="DNA-binding region" description="H-T-H motif" evidence="4">
    <location>
        <begin position="34"/>
        <end position="53"/>
    </location>
</feature>
<keyword evidence="1" id="KW-0805">Transcription regulation</keyword>
<dbReference type="STRING" id="886293.Sinac_6916"/>
<keyword evidence="2 4" id="KW-0238">DNA-binding</keyword>
<dbReference type="PRINTS" id="PR00455">
    <property type="entry name" value="HTHTETR"/>
</dbReference>
<dbReference type="HOGENOM" id="CLU_069356_28_1_0"/>
<dbReference type="InterPro" id="IPR036271">
    <property type="entry name" value="Tet_transcr_reg_TetR-rel_C_sf"/>
</dbReference>
<dbReference type="OrthoDB" id="116240at2"/>